<dbReference type="InterPro" id="IPR040921">
    <property type="entry name" value="Peptidase_S66C"/>
</dbReference>
<dbReference type="Gene3D" id="3.50.30.60">
    <property type="entry name" value="LD-carboxypeptidase A C-terminal domain-like"/>
    <property type="match status" value="1"/>
</dbReference>
<evidence type="ECO:0000256" key="5">
    <source>
        <dbReference type="ARBA" id="ARBA00022825"/>
    </source>
</evidence>
<comment type="caution">
    <text evidence="8">The sequence shown here is derived from an EMBL/GenBank/DDBJ whole genome shotgun (WGS) entry which is preliminary data.</text>
</comment>
<gene>
    <name evidence="8" type="ORF">ACFO4R_05615</name>
</gene>
<evidence type="ECO:0000256" key="1">
    <source>
        <dbReference type="ARBA" id="ARBA00010233"/>
    </source>
</evidence>
<evidence type="ECO:0000256" key="2">
    <source>
        <dbReference type="ARBA" id="ARBA00022645"/>
    </source>
</evidence>
<dbReference type="InterPro" id="IPR027461">
    <property type="entry name" value="Carboxypeptidase_A_C_sf"/>
</dbReference>
<dbReference type="InterPro" id="IPR040449">
    <property type="entry name" value="Peptidase_S66_N"/>
</dbReference>
<organism evidence="8 9">
    <name type="scientific">Filifactor villosus</name>
    <dbReference type="NCBI Taxonomy" id="29374"/>
    <lineage>
        <taxon>Bacteria</taxon>
        <taxon>Bacillati</taxon>
        <taxon>Bacillota</taxon>
        <taxon>Clostridia</taxon>
        <taxon>Peptostreptococcales</taxon>
        <taxon>Filifactoraceae</taxon>
        <taxon>Filifactor</taxon>
    </lineage>
</organism>
<evidence type="ECO:0000313" key="9">
    <source>
        <dbReference type="Proteomes" id="UP001595916"/>
    </source>
</evidence>
<evidence type="ECO:0000313" key="8">
    <source>
        <dbReference type="EMBL" id="MFC4804558.1"/>
    </source>
</evidence>
<dbReference type="PIRSF" id="PIRSF028757">
    <property type="entry name" value="LD-carboxypeptidase"/>
    <property type="match status" value="1"/>
</dbReference>
<dbReference type="Gene3D" id="3.40.50.10740">
    <property type="entry name" value="Class I glutamine amidotransferase-like"/>
    <property type="match status" value="1"/>
</dbReference>
<dbReference type="SUPFAM" id="SSF141986">
    <property type="entry name" value="LD-carboxypeptidase A C-terminal domain-like"/>
    <property type="match status" value="1"/>
</dbReference>
<reference evidence="9" key="1">
    <citation type="journal article" date="2019" name="Int. J. Syst. Evol. Microbiol.">
        <title>The Global Catalogue of Microorganisms (GCM) 10K type strain sequencing project: providing services to taxonomists for standard genome sequencing and annotation.</title>
        <authorList>
            <consortium name="The Broad Institute Genomics Platform"/>
            <consortium name="The Broad Institute Genome Sequencing Center for Infectious Disease"/>
            <person name="Wu L."/>
            <person name="Ma J."/>
        </authorList>
    </citation>
    <scope>NUCLEOTIDE SEQUENCE [LARGE SCALE GENOMIC DNA]</scope>
    <source>
        <strain evidence="9">CCUG 46385</strain>
    </source>
</reference>
<keyword evidence="3" id="KW-0645">Protease</keyword>
<dbReference type="RefSeq" id="WP_379788070.1">
    <property type="nucleotide sequence ID" value="NZ_JBHSHL010000019.1"/>
</dbReference>
<dbReference type="Proteomes" id="UP001595916">
    <property type="component" value="Unassembled WGS sequence"/>
</dbReference>
<proteinExistence type="inferred from homology"/>
<comment type="similarity">
    <text evidence="1">Belongs to the peptidase S66 family.</text>
</comment>
<dbReference type="SUPFAM" id="SSF52317">
    <property type="entry name" value="Class I glutamine amidotransferase-like"/>
    <property type="match status" value="1"/>
</dbReference>
<evidence type="ECO:0000259" key="6">
    <source>
        <dbReference type="Pfam" id="PF02016"/>
    </source>
</evidence>
<dbReference type="Pfam" id="PF17676">
    <property type="entry name" value="Peptidase_S66C"/>
    <property type="match status" value="1"/>
</dbReference>
<evidence type="ECO:0000256" key="3">
    <source>
        <dbReference type="ARBA" id="ARBA00022670"/>
    </source>
</evidence>
<keyword evidence="5" id="KW-0720">Serine protease</keyword>
<sequence length="312" mass="34794">MRYPNKLPKGGTVGLVAPSSPISEEKRERCIKKIKDLGYRVKTSSNLSENYGGYMAGDGPQRAKEFNSMFEDEEVDAVFCVRGGAGGSRMLPYVDFELIKKNPKIFVGYSDITGLHLAINRYCDLVTFHGPMVSSDMIDDFDDETATSFFQAIDAEDAYVYANPQGRGIQVLSEGTASGRLTGGNLALLSASIGTFYELDCKDKILFIEEVGEEIDRLERFAFHLKNAGKLNQCRGILLGQFTKCNNKNRPEYDAIECFKDILKGINIPVMYCIESGHGHPMMTLPMGANCTMDTRTKTLYFEKPVRMEKVK</sequence>
<dbReference type="InterPro" id="IPR029062">
    <property type="entry name" value="Class_I_gatase-like"/>
</dbReference>
<evidence type="ECO:0000259" key="7">
    <source>
        <dbReference type="Pfam" id="PF17676"/>
    </source>
</evidence>
<keyword evidence="2" id="KW-0121">Carboxypeptidase</keyword>
<dbReference type="PANTHER" id="PTHR30237">
    <property type="entry name" value="MURAMOYLTETRAPEPTIDE CARBOXYPEPTIDASE"/>
    <property type="match status" value="1"/>
</dbReference>
<dbReference type="PANTHER" id="PTHR30237:SF2">
    <property type="entry name" value="MUREIN TETRAPEPTIDE CARBOXYPEPTIDASE"/>
    <property type="match status" value="1"/>
</dbReference>
<name>A0ABV9QL09_9FIRM</name>
<evidence type="ECO:0000256" key="4">
    <source>
        <dbReference type="ARBA" id="ARBA00022801"/>
    </source>
</evidence>
<keyword evidence="4" id="KW-0378">Hydrolase</keyword>
<keyword evidence="9" id="KW-1185">Reference proteome</keyword>
<dbReference type="EMBL" id="JBHSHL010000019">
    <property type="protein sequence ID" value="MFC4804558.1"/>
    <property type="molecule type" value="Genomic_DNA"/>
</dbReference>
<dbReference type="InterPro" id="IPR027478">
    <property type="entry name" value="LdcA_N"/>
</dbReference>
<dbReference type="Pfam" id="PF02016">
    <property type="entry name" value="Peptidase_S66"/>
    <property type="match status" value="1"/>
</dbReference>
<accession>A0ABV9QL09</accession>
<feature type="domain" description="LD-carboxypeptidase C-terminal" evidence="7">
    <location>
        <begin position="178"/>
        <end position="293"/>
    </location>
</feature>
<feature type="domain" description="LD-carboxypeptidase N-terminal" evidence="6">
    <location>
        <begin position="13"/>
        <end position="130"/>
    </location>
</feature>
<protein>
    <submittedName>
        <fullName evidence="8">LD-carboxypeptidase</fullName>
    </submittedName>
</protein>
<dbReference type="InterPro" id="IPR003507">
    <property type="entry name" value="S66_fam"/>
</dbReference>
<dbReference type="CDD" id="cd07025">
    <property type="entry name" value="Peptidase_S66"/>
    <property type="match status" value="1"/>
</dbReference>